<protein>
    <recommendedName>
        <fullName evidence="2">WGR domain-containing protein</fullName>
    </recommendedName>
</protein>
<dbReference type="CDD" id="cd07996">
    <property type="entry name" value="WGR_MMR_like"/>
    <property type="match status" value="1"/>
</dbReference>
<feature type="region of interest" description="Disordered" evidence="1">
    <location>
        <begin position="200"/>
        <end position="234"/>
    </location>
</feature>
<feature type="compositionally biased region" description="Basic and acidic residues" evidence="1">
    <location>
        <begin position="1048"/>
        <end position="1063"/>
    </location>
</feature>
<keyword evidence="4" id="KW-1185">Reference proteome</keyword>
<gene>
    <name evidence="3" type="ORF">CNX65_15230</name>
</gene>
<feature type="domain" description="WGR" evidence="2">
    <location>
        <begin position="1"/>
        <end position="83"/>
    </location>
</feature>
<evidence type="ECO:0000313" key="4">
    <source>
        <dbReference type="Proteomes" id="UP000218505"/>
    </source>
</evidence>
<feature type="region of interest" description="Disordered" evidence="1">
    <location>
        <begin position="1046"/>
        <end position="1065"/>
    </location>
</feature>
<organism evidence="3 4">
    <name type="scientific">Actinosynnema pretiosum</name>
    <dbReference type="NCBI Taxonomy" id="42197"/>
    <lineage>
        <taxon>Bacteria</taxon>
        <taxon>Bacillati</taxon>
        <taxon>Actinomycetota</taxon>
        <taxon>Actinomycetes</taxon>
        <taxon>Pseudonocardiales</taxon>
        <taxon>Pseudonocardiaceae</taxon>
        <taxon>Actinosynnema</taxon>
    </lineage>
</organism>
<dbReference type="SUPFAM" id="SSF142921">
    <property type="entry name" value="WGR domain-like"/>
    <property type="match status" value="1"/>
</dbReference>
<dbReference type="InterPro" id="IPR049809">
    <property type="entry name" value="YehF/YfeS-like_WGR"/>
</dbReference>
<evidence type="ECO:0000313" key="3">
    <source>
        <dbReference type="EMBL" id="ATE54475.1"/>
    </source>
</evidence>
<feature type="compositionally biased region" description="Low complexity" evidence="1">
    <location>
        <begin position="123"/>
        <end position="136"/>
    </location>
</feature>
<dbReference type="Pfam" id="PF05406">
    <property type="entry name" value="WGR"/>
    <property type="match status" value="1"/>
</dbReference>
<dbReference type="InterPro" id="IPR025406">
    <property type="entry name" value="DUF4132"/>
</dbReference>
<feature type="compositionally biased region" description="Low complexity" evidence="1">
    <location>
        <begin position="201"/>
        <end position="212"/>
    </location>
</feature>
<dbReference type="PROSITE" id="PS51977">
    <property type="entry name" value="WGR"/>
    <property type="match status" value="1"/>
</dbReference>
<accession>A0A290Z677</accession>
<dbReference type="KEGG" id="apre:CNX65_15230"/>
<dbReference type="InterPro" id="IPR036930">
    <property type="entry name" value="WGR_dom_sf"/>
</dbReference>
<feature type="region of interest" description="Disordered" evidence="1">
    <location>
        <begin position="65"/>
        <end position="136"/>
    </location>
</feature>
<proteinExistence type="predicted"/>
<name>A0A290Z677_9PSEU</name>
<dbReference type="InterPro" id="IPR008893">
    <property type="entry name" value="WGR_domain"/>
</dbReference>
<sequence>MWGGLAVERLEYVGGTSRKFWEGARDGLSVTVRWGRIGTSGQSRTKEFASERSARDHLAKLIAEKRAKGYSDGAPTAPAPLRDSADATSGRGVGSPRSGATADVAPDVPSDRSDGVGGGAGPGASAPGAAAPSEPAGAGVVVPGGLDHFAPVGTPSGGLDHFAAASGSVTAPASPAVAEREPDATAPPVGRTVPGGLDHFAAPSPAPASAEPAPEPVPEPAPAWDPAAEDRWPDDARPHRLALHRRGDGRSKRKLVPGAAADMRELARTHDEQLRQRSWKARLKSDADLVDALTAHLDGHANPVGAGVLHNMLVRHTSSYELDKLNAHADAWLAEHGVVFAAEAVLASATTVVNDGIRHQSTRKAISRSWHGIEVVGRVRAALATATDAEYASALDRVGAYLDRRSARAIAAVLMPTEADLVELMCQDVRTAHDEEQRAHVVLTAISTPEQLDLVKPSVPLWDVDHWNRTLPTLVTALGAEALPALVDWFRADGADPSLRASLAQHIAATPTDEALRFLVDLAPDRATSGLLLAALRRQPGRATRVLAAALAAPNRSTSAPRDLLEAHVLACPAAVAAVPLTAEARALVDGVAEGFADRVPEADPADLPRPLVDAPWERATAAAPPVVVRGLEPLGDAAEEWLPGERDEWLASVSDDFLSWEEVRDADLTDEDNYMERESALLRGPVDQVRHLLRRLGPHRIYNAEIGRALVARFGTDLLEVLPDLHVDSSIAVEVLLPLRSPWVAARMAESLGKQLYRPRAVAWFERHGVDGARPLVAAAVGPTGRARACAEAALRLVADRVGQEAVLAVAAEHGDKAHRAVRHLLEVDPVDVVPAKLPSLEGVDPAVLPQVLLRDRSRAVPLSAVPNLLLSLAIDRADNRYAGALLVRELCDPESLAAFGRALLSAWRLVGMPSEQAWVLTAQGAVGDDETVRVLSPLIRVWPGEGGHRRAVAGLDVLAQIGSDVALMHLDAISRKVKFKGLRASALEKLEQIAVDRDLSADQLADRLVPDFGLDADGTLVLDYGPRRFTVGFDEHLKPYVLDGGGNRRKELPKPGAKDDPELAPAAHRRFAALKKDVRTSAADQIVRLENAMVVGRRWTTAEFTTLLAGHPLLRHVVRRLVWLAERPAEDGAGQALSFRLAEDNSLADSSDDPVLLPGDAEVRIAHPLLLAGELDAWAEVFADYELLQPFPQLGRPVHAPEDADAAVGALLEGEVETGRLLSLVRRGWERAEPQDAGVEPWMVKRLSPTRVLVLALDPGLYVGAVSLISDKQRLAALTLERPASYYWNPKGKETPSLSTLDPVVLSELIADLESLRA</sequence>
<evidence type="ECO:0000259" key="2">
    <source>
        <dbReference type="PROSITE" id="PS51977"/>
    </source>
</evidence>
<dbReference type="Gene3D" id="2.20.140.10">
    <property type="entry name" value="WGR domain"/>
    <property type="match status" value="1"/>
</dbReference>
<evidence type="ECO:0000256" key="1">
    <source>
        <dbReference type="SAM" id="MobiDB-lite"/>
    </source>
</evidence>
<feature type="compositionally biased region" description="Pro residues" evidence="1">
    <location>
        <begin position="213"/>
        <end position="223"/>
    </location>
</feature>
<dbReference type="Proteomes" id="UP000218505">
    <property type="component" value="Chromosome"/>
</dbReference>
<dbReference type="SMART" id="SM00773">
    <property type="entry name" value="WGR"/>
    <property type="match status" value="1"/>
</dbReference>
<reference evidence="3" key="1">
    <citation type="submission" date="2017-09" db="EMBL/GenBank/DDBJ databases">
        <title>Complete Genome Sequence of ansamitocin-producing Bacterium Actinosynnema pretiosum X47.</title>
        <authorList>
            <person name="Cao G."/>
            <person name="Zong G."/>
            <person name="Zhong C."/>
            <person name="Fu J."/>
        </authorList>
    </citation>
    <scope>NUCLEOTIDE SEQUENCE [LARGE SCALE GENOMIC DNA]</scope>
    <source>
        <strain evidence="3">X47</strain>
    </source>
</reference>
<dbReference type="EMBL" id="CP023445">
    <property type="protein sequence ID" value="ATE54475.1"/>
    <property type="molecule type" value="Genomic_DNA"/>
</dbReference>
<dbReference type="Pfam" id="PF13569">
    <property type="entry name" value="DUF4132"/>
    <property type="match status" value="1"/>
</dbReference>